<proteinExistence type="predicted"/>
<evidence type="ECO:0008006" key="3">
    <source>
        <dbReference type="Google" id="ProtNLM"/>
    </source>
</evidence>
<keyword evidence="2" id="KW-1185">Reference proteome</keyword>
<evidence type="ECO:0000313" key="2">
    <source>
        <dbReference type="Proteomes" id="UP001497623"/>
    </source>
</evidence>
<dbReference type="Proteomes" id="UP001497623">
    <property type="component" value="Unassembled WGS sequence"/>
</dbReference>
<evidence type="ECO:0000313" key="1">
    <source>
        <dbReference type="EMBL" id="CAL4125002.1"/>
    </source>
</evidence>
<sequence length="126" mass="14187">NSVINLQARGYSDENLSFNCYLKENNEISERPIFSDLERYEPGTISHKKGKVLISDDNRAGFRILIRECYTGWPGPALGMVVSGMDVLQRIIDHNLASEYDNTKSQYTSSQVIISESGLVIEDQLV</sequence>
<dbReference type="AlphaFoldDB" id="A0AAV2RJN4"/>
<accession>A0AAV2RJN4</accession>
<name>A0AAV2RJN4_MEGNR</name>
<organism evidence="1 2">
    <name type="scientific">Meganyctiphanes norvegica</name>
    <name type="common">Northern krill</name>
    <name type="synonym">Thysanopoda norvegica</name>
    <dbReference type="NCBI Taxonomy" id="48144"/>
    <lineage>
        <taxon>Eukaryota</taxon>
        <taxon>Metazoa</taxon>
        <taxon>Ecdysozoa</taxon>
        <taxon>Arthropoda</taxon>
        <taxon>Crustacea</taxon>
        <taxon>Multicrustacea</taxon>
        <taxon>Malacostraca</taxon>
        <taxon>Eumalacostraca</taxon>
        <taxon>Eucarida</taxon>
        <taxon>Euphausiacea</taxon>
        <taxon>Euphausiidae</taxon>
        <taxon>Meganyctiphanes</taxon>
    </lineage>
</organism>
<feature type="non-terminal residue" evidence="1">
    <location>
        <position position="1"/>
    </location>
</feature>
<dbReference type="EMBL" id="CAXKWB010023298">
    <property type="protein sequence ID" value="CAL4125002.1"/>
    <property type="molecule type" value="Genomic_DNA"/>
</dbReference>
<comment type="caution">
    <text evidence="1">The sequence shown here is derived from an EMBL/GenBank/DDBJ whole genome shotgun (WGS) entry which is preliminary data.</text>
</comment>
<protein>
    <recommendedName>
        <fullName evidence="3">Peptidylprolyl isomerase</fullName>
    </recommendedName>
</protein>
<gene>
    <name evidence="1" type="ORF">MNOR_LOCUS24933</name>
</gene>
<reference evidence="1 2" key="1">
    <citation type="submission" date="2024-05" db="EMBL/GenBank/DDBJ databases">
        <authorList>
            <person name="Wallberg A."/>
        </authorList>
    </citation>
    <scope>NUCLEOTIDE SEQUENCE [LARGE SCALE GENOMIC DNA]</scope>
</reference>